<feature type="transmembrane region" description="Helical" evidence="11">
    <location>
        <begin position="313"/>
        <end position="340"/>
    </location>
</feature>
<feature type="transmembrane region" description="Helical" evidence="11">
    <location>
        <begin position="82"/>
        <end position="102"/>
    </location>
</feature>
<dbReference type="Proteomes" id="UP000544872">
    <property type="component" value="Unassembled WGS sequence"/>
</dbReference>
<dbReference type="PANTHER" id="PTHR30474:SF1">
    <property type="entry name" value="PEPTIDOGLYCAN GLYCOSYLTRANSFERASE MRDB"/>
    <property type="match status" value="1"/>
</dbReference>
<gene>
    <name evidence="11" type="primary">mrdB</name>
    <name evidence="11" type="synonym">rodA</name>
    <name evidence="12" type="ORF">FHS48_000706</name>
</gene>
<feature type="transmembrane region" description="Helical" evidence="11">
    <location>
        <begin position="146"/>
        <end position="164"/>
    </location>
</feature>
<protein>
    <recommendedName>
        <fullName evidence="11">Peptidoglycan glycosyltransferase MrdB</fullName>
        <shortName evidence="11">PGT</shortName>
        <ecNumber evidence="11">2.4.99.28</ecNumber>
    </recommendedName>
    <alternativeName>
        <fullName evidence="11">Cell elongation protein RodA</fullName>
    </alternativeName>
    <alternativeName>
        <fullName evidence="11">Cell wall polymerase</fullName>
    </alternativeName>
    <alternativeName>
        <fullName evidence="11">Peptidoglycan polymerase</fullName>
        <shortName evidence="11">PG polymerase</shortName>
    </alternativeName>
</protein>
<dbReference type="HAMAP" id="MF_02079">
    <property type="entry name" value="PGT_RodA"/>
    <property type="match status" value="1"/>
</dbReference>
<keyword evidence="3 11" id="KW-0328">Glycosyltransferase</keyword>
<comment type="pathway">
    <text evidence="11">Cell wall biogenesis; peptidoglycan biosynthesis.</text>
</comment>
<feature type="transmembrane region" description="Helical" evidence="11">
    <location>
        <begin position="57"/>
        <end position="75"/>
    </location>
</feature>
<evidence type="ECO:0000256" key="4">
    <source>
        <dbReference type="ARBA" id="ARBA00022679"/>
    </source>
</evidence>
<dbReference type="GO" id="GO:0071555">
    <property type="term" value="P:cell wall organization"/>
    <property type="evidence" value="ECO:0007669"/>
    <property type="project" value="UniProtKB-KW"/>
</dbReference>
<dbReference type="GO" id="GO:0008955">
    <property type="term" value="F:peptidoglycan glycosyltransferase activity"/>
    <property type="evidence" value="ECO:0007669"/>
    <property type="project" value="UniProtKB-UniRule"/>
</dbReference>
<keyword evidence="13" id="KW-1185">Reference proteome</keyword>
<dbReference type="Pfam" id="PF01098">
    <property type="entry name" value="FTSW_RODA_SPOVE"/>
    <property type="match status" value="1"/>
</dbReference>
<feature type="transmembrane region" description="Helical" evidence="11">
    <location>
        <begin position="176"/>
        <end position="208"/>
    </location>
</feature>
<dbReference type="NCBIfam" id="TIGR02210">
    <property type="entry name" value="rodA_shape"/>
    <property type="match status" value="1"/>
</dbReference>
<evidence type="ECO:0000313" key="13">
    <source>
        <dbReference type="Proteomes" id="UP000544872"/>
    </source>
</evidence>
<dbReference type="UniPathway" id="UPA00219"/>
<keyword evidence="6 11" id="KW-0133">Cell shape</keyword>
<dbReference type="RefSeq" id="WP_184261484.1">
    <property type="nucleotide sequence ID" value="NZ_JACIIX010000002.1"/>
</dbReference>
<dbReference type="EC" id="2.4.99.28" evidence="11"/>
<keyword evidence="8 11" id="KW-1133">Transmembrane helix</keyword>
<dbReference type="GO" id="GO:0005886">
    <property type="term" value="C:plasma membrane"/>
    <property type="evidence" value="ECO:0007669"/>
    <property type="project" value="UniProtKB-SubCell"/>
</dbReference>
<evidence type="ECO:0000256" key="3">
    <source>
        <dbReference type="ARBA" id="ARBA00022676"/>
    </source>
</evidence>
<dbReference type="GO" id="GO:0008360">
    <property type="term" value="P:regulation of cell shape"/>
    <property type="evidence" value="ECO:0007669"/>
    <property type="project" value="UniProtKB-KW"/>
</dbReference>
<name>A0A7W9ZFX0_NOVIT</name>
<keyword evidence="4 11" id="KW-0808">Transferase</keyword>
<dbReference type="GO" id="GO:0032153">
    <property type="term" value="C:cell division site"/>
    <property type="evidence" value="ECO:0007669"/>
    <property type="project" value="TreeGrafter"/>
</dbReference>
<feature type="transmembrane region" description="Helical" evidence="11">
    <location>
        <begin position="21"/>
        <end position="45"/>
    </location>
</feature>
<evidence type="ECO:0000256" key="5">
    <source>
        <dbReference type="ARBA" id="ARBA00022692"/>
    </source>
</evidence>
<evidence type="ECO:0000256" key="1">
    <source>
        <dbReference type="ARBA" id="ARBA00004141"/>
    </source>
</evidence>
<evidence type="ECO:0000313" key="12">
    <source>
        <dbReference type="EMBL" id="MBB6209304.1"/>
    </source>
</evidence>
<dbReference type="InterPro" id="IPR011923">
    <property type="entry name" value="RodA/MrdB"/>
</dbReference>
<keyword evidence="7 11" id="KW-0573">Peptidoglycan synthesis</keyword>
<evidence type="ECO:0000256" key="2">
    <source>
        <dbReference type="ARBA" id="ARBA00022475"/>
    </source>
</evidence>
<accession>A0A7W9ZFX0</accession>
<keyword evidence="10 11" id="KW-0961">Cell wall biogenesis/degradation</keyword>
<dbReference type="AlphaFoldDB" id="A0A7W9ZFX0"/>
<dbReference type="PROSITE" id="PS00428">
    <property type="entry name" value="FTSW_RODA_SPOVE"/>
    <property type="match status" value="1"/>
</dbReference>
<dbReference type="GO" id="GO:0015648">
    <property type="term" value="F:lipid-linked peptidoglycan transporter activity"/>
    <property type="evidence" value="ECO:0007669"/>
    <property type="project" value="TreeGrafter"/>
</dbReference>
<keyword evidence="11" id="KW-0997">Cell inner membrane</keyword>
<evidence type="ECO:0000256" key="11">
    <source>
        <dbReference type="HAMAP-Rule" id="MF_02079"/>
    </source>
</evidence>
<evidence type="ECO:0000256" key="6">
    <source>
        <dbReference type="ARBA" id="ARBA00022960"/>
    </source>
</evidence>
<evidence type="ECO:0000256" key="10">
    <source>
        <dbReference type="ARBA" id="ARBA00023316"/>
    </source>
</evidence>
<keyword evidence="5 11" id="KW-0812">Transmembrane</keyword>
<comment type="similarity">
    <text evidence="11">Belongs to the SEDS family. MrdB/RodA subfamily.</text>
</comment>
<comment type="catalytic activity">
    <reaction evidence="11">
        <text>[GlcNAc-(1-&gt;4)-Mur2Ac(oyl-L-Ala-gamma-D-Glu-L-Lys-D-Ala-D-Ala)](n)-di-trans,octa-cis-undecaprenyl diphosphate + beta-D-GlcNAc-(1-&gt;4)-Mur2Ac(oyl-L-Ala-gamma-D-Glu-L-Lys-D-Ala-D-Ala)-di-trans,octa-cis-undecaprenyl diphosphate = [GlcNAc-(1-&gt;4)-Mur2Ac(oyl-L-Ala-gamma-D-Glu-L-Lys-D-Ala-D-Ala)](n+1)-di-trans,octa-cis-undecaprenyl diphosphate + di-trans,octa-cis-undecaprenyl diphosphate + H(+)</text>
        <dbReference type="Rhea" id="RHEA:23708"/>
        <dbReference type="Rhea" id="RHEA-COMP:9602"/>
        <dbReference type="Rhea" id="RHEA-COMP:9603"/>
        <dbReference type="ChEBI" id="CHEBI:15378"/>
        <dbReference type="ChEBI" id="CHEBI:58405"/>
        <dbReference type="ChEBI" id="CHEBI:60033"/>
        <dbReference type="ChEBI" id="CHEBI:78435"/>
        <dbReference type="EC" id="2.4.99.28"/>
    </reaction>
</comment>
<comment type="subcellular location">
    <subcellularLocation>
        <location evidence="11">Cell inner membrane</location>
        <topology evidence="11">Multi-pass membrane protein</topology>
    </subcellularLocation>
    <subcellularLocation>
        <location evidence="1">Membrane</location>
        <topology evidence="1">Multi-pass membrane protein</topology>
    </subcellularLocation>
</comment>
<keyword evidence="9 11" id="KW-0472">Membrane</keyword>
<evidence type="ECO:0000256" key="8">
    <source>
        <dbReference type="ARBA" id="ARBA00022989"/>
    </source>
</evidence>
<dbReference type="GO" id="GO:0051301">
    <property type="term" value="P:cell division"/>
    <property type="evidence" value="ECO:0007669"/>
    <property type="project" value="InterPro"/>
</dbReference>
<organism evidence="12 13">
    <name type="scientific">Novispirillum itersonii</name>
    <name type="common">Aquaspirillum itersonii</name>
    <dbReference type="NCBI Taxonomy" id="189"/>
    <lineage>
        <taxon>Bacteria</taxon>
        <taxon>Pseudomonadati</taxon>
        <taxon>Pseudomonadota</taxon>
        <taxon>Alphaproteobacteria</taxon>
        <taxon>Rhodospirillales</taxon>
        <taxon>Novispirillaceae</taxon>
        <taxon>Novispirillum</taxon>
    </lineage>
</organism>
<feature type="transmembrane region" description="Helical" evidence="11">
    <location>
        <begin position="280"/>
        <end position="301"/>
    </location>
</feature>
<dbReference type="InterPro" id="IPR018365">
    <property type="entry name" value="Cell_cycle_FtsW-rel_CS"/>
</dbReference>
<dbReference type="InterPro" id="IPR001182">
    <property type="entry name" value="FtsW/RodA"/>
</dbReference>
<dbReference type="PANTHER" id="PTHR30474">
    <property type="entry name" value="CELL CYCLE PROTEIN"/>
    <property type="match status" value="1"/>
</dbReference>
<dbReference type="GO" id="GO:0009252">
    <property type="term" value="P:peptidoglycan biosynthetic process"/>
    <property type="evidence" value="ECO:0007669"/>
    <property type="project" value="UniProtKB-UniRule"/>
</dbReference>
<comment type="caution">
    <text evidence="12">The sequence shown here is derived from an EMBL/GenBank/DDBJ whole genome shotgun (WGS) entry which is preliminary data.</text>
</comment>
<sequence>MGFRSTRLRKGEMTFSEKLWHISWTLILLVALVASVGFLMLFSAAEGNLSPWADKQMIRFGIGVVILLCLAMIDIRHFMRYAYAFYTVALVLLVAVEVKGTIGMGAQRWVDLGLFQLQPSELMKIALVLTLARYFHGADVDTVRRVSFLIPPALLIAMPVVLVLKQPDLGTAMMLMMGGVVLFLVAGVPLWMFFTVGGIGLGVVPIVWEMLRDYQKNRVLTFLDPDRDPLGSGYHITQSKIALGSGGVFGKGYMLGTQSHLDFLPEHQTDFIFTMLGEEFGMVGGVTLLGLYVLILAYGFYISARCRHHFGRLVAIGVTTTFFLYVFINIAMVMGLLPVVGIPLPLISYGGTAMMTLMIGFGVLMSVHVHRDVQISRSGGFDD</sequence>
<evidence type="ECO:0000256" key="9">
    <source>
        <dbReference type="ARBA" id="ARBA00023136"/>
    </source>
</evidence>
<feature type="transmembrane region" description="Helical" evidence="11">
    <location>
        <begin position="346"/>
        <end position="367"/>
    </location>
</feature>
<dbReference type="EMBL" id="JACIIX010000002">
    <property type="protein sequence ID" value="MBB6209304.1"/>
    <property type="molecule type" value="Genomic_DNA"/>
</dbReference>
<proteinExistence type="inferred from homology"/>
<evidence type="ECO:0000256" key="7">
    <source>
        <dbReference type="ARBA" id="ARBA00022984"/>
    </source>
</evidence>
<comment type="function">
    <text evidence="11">Peptidoglycan polymerase that is essential for cell wall elongation.</text>
</comment>
<reference evidence="12 13" key="1">
    <citation type="submission" date="2020-08" db="EMBL/GenBank/DDBJ databases">
        <title>Genomic Encyclopedia of Type Strains, Phase IV (KMG-IV): sequencing the most valuable type-strain genomes for metagenomic binning, comparative biology and taxonomic classification.</title>
        <authorList>
            <person name="Goeker M."/>
        </authorList>
    </citation>
    <scope>NUCLEOTIDE SEQUENCE [LARGE SCALE GENOMIC DNA]</scope>
    <source>
        <strain evidence="12 13">DSM 11590</strain>
    </source>
</reference>
<keyword evidence="2 11" id="KW-1003">Cell membrane</keyword>